<dbReference type="RefSeq" id="WP_167845483.1">
    <property type="nucleotide sequence ID" value="NZ_CP047225.1"/>
</dbReference>
<name>A0A6H0V496_9BACT</name>
<organism evidence="1 2">
    <name type="scientific">Mycoplasmopsis gallinacea</name>
    <dbReference type="NCBI Taxonomy" id="29556"/>
    <lineage>
        <taxon>Bacteria</taxon>
        <taxon>Bacillati</taxon>
        <taxon>Mycoplasmatota</taxon>
        <taxon>Mycoplasmoidales</taxon>
        <taxon>Metamycoplasmataceae</taxon>
        <taxon>Mycoplasmopsis</taxon>
    </lineage>
</organism>
<dbReference type="EMBL" id="CP047225">
    <property type="protein sequence ID" value="QIW62529.1"/>
    <property type="molecule type" value="Genomic_DNA"/>
</dbReference>
<reference evidence="1 2" key="1">
    <citation type="submission" date="2019-12" db="EMBL/GenBank/DDBJ databases">
        <title>Sequencing and analysis of the whole genome of Mycoplasma gallinaceum strain Peacock20181011.</title>
        <authorList>
            <person name="Liu X."/>
            <person name="Qin Z."/>
            <person name="Xu H."/>
        </authorList>
    </citation>
    <scope>NUCLEOTIDE SEQUENCE [LARGE SCALE GENOMIC DNA]</scope>
    <source>
        <strain evidence="1 2">Peacock20181011</strain>
    </source>
</reference>
<dbReference type="SUPFAM" id="SSF53335">
    <property type="entry name" value="S-adenosyl-L-methionine-dependent methyltransferases"/>
    <property type="match status" value="1"/>
</dbReference>
<dbReference type="AlphaFoldDB" id="A0A6H0V496"/>
<dbReference type="Proteomes" id="UP000503310">
    <property type="component" value="Chromosome"/>
</dbReference>
<evidence type="ECO:0000313" key="2">
    <source>
        <dbReference type="Proteomes" id="UP000503310"/>
    </source>
</evidence>
<accession>A0A6H0V496</accession>
<sequence>MKKLVVWGLFDDANRCYYQSLKDSYEVYSIGINKKNEKNYHQINLSILNNDLFNELDKLPSPDIVLASPPCNSWSKADTNTIFVEKINIENNRTQFQFKTFNFYDEHNKTSHKNKRRDPISKAKLFLNGFSTALSTIEIIKHYKPKYFAIENPYHSNIWKVLEFFNFSNKYTINKTMYSNYDNDFTDKPTRFLSNIDLNLKWEKQKRNGKNLNTFSRKDRSNIPKALISEILTRFIEDMKNKKE</sequence>
<proteinExistence type="predicted"/>
<evidence type="ECO:0000313" key="1">
    <source>
        <dbReference type="EMBL" id="QIW62529.1"/>
    </source>
</evidence>
<evidence type="ECO:0008006" key="3">
    <source>
        <dbReference type="Google" id="ProtNLM"/>
    </source>
</evidence>
<gene>
    <name evidence="1" type="ORF">GOQ20_03865</name>
</gene>
<dbReference type="Gene3D" id="3.40.50.150">
    <property type="entry name" value="Vaccinia Virus protein VP39"/>
    <property type="match status" value="1"/>
</dbReference>
<protein>
    <recommendedName>
        <fullName evidence="3">DNA (cytosine-5-)-methyltransferase</fullName>
    </recommendedName>
</protein>
<dbReference type="InterPro" id="IPR029063">
    <property type="entry name" value="SAM-dependent_MTases_sf"/>
</dbReference>